<accession>A0A2I0KYQ6</accession>
<dbReference type="AlphaFoldDB" id="A0A2I0KYQ6"/>
<keyword evidence="2" id="KW-1185">Reference proteome</keyword>
<sequence>MTSGDSFSRVFDTCPHGKVNTPKPCDNASMWAPTKRNSGPHIGNLSVGGFEVGVLDFDLMGRLSVSYNERALFAFYENVSHKRLGNFGKI</sequence>
<evidence type="ECO:0000313" key="2">
    <source>
        <dbReference type="Proteomes" id="UP000233551"/>
    </source>
</evidence>
<dbReference type="EMBL" id="PGOL01000304">
    <property type="protein sequence ID" value="PKI72976.1"/>
    <property type="molecule type" value="Genomic_DNA"/>
</dbReference>
<organism evidence="1 2">
    <name type="scientific">Punica granatum</name>
    <name type="common">Pomegranate</name>
    <dbReference type="NCBI Taxonomy" id="22663"/>
    <lineage>
        <taxon>Eukaryota</taxon>
        <taxon>Viridiplantae</taxon>
        <taxon>Streptophyta</taxon>
        <taxon>Embryophyta</taxon>
        <taxon>Tracheophyta</taxon>
        <taxon>Spermatophyta</taxon>
        <taxon>Magnoliopsida</taxon>
        <taxon>eudicotyledons</taxon>
        <taxon>Gunneridae</taxon>
        <taxon>Pentapetalae</taxon>
        <taxon>rosids</taxon>
        <taxon>malvids</taxon>
        <taxon>Myrtales</taxon>
        <taxon>Lythraceae</taxon>
        <taxon>Punica</taxon>
    </lineage>
</organism>
<gene>
    <name evidence="1" type="ORF">CRG98_006676</name>
</gene>
<reference evidence="1 2" key="1">
    <citation type="submission" date="2017-11" db="EMBL/GenBank/DDBJ databases">
        <title>De-novo sequencing of pomegranate (Punica granatum L.) genome.</title>
        <authorList>
            <person name="Akparov Z."/>
            <person name="Amiraslanov A."/>
            <person name="Hajiyeva S."/>
            <person name="Abbasov M."/>
            <person name="Kaur K."/>
            <person name="Hamwieh A."/>
            <person name="Solovyev V."/>
            <person name="Salamov A."/>
            <person name="Braich B."/>
            <person name="Kosarev P."/>
            <person name="Mahmoud A."/>
            <person name="Hajiyev E."/>
            <person name="Babayeva S."/>
            <person name="Izzatullayeva V."/>
            <person name="Mammadov A."/>
            <person name="Mammadov A."/>
            <person name="Sharifova S."/>
            <person name="Ojaghi J."/>
            <person name="Eynullazada K."/>
            <person name="Bayramov B."/>
            <person name="Abdulazimova A."/>
            <person name="Shahmuradov I."/>
        </authorList>
    </citation>
    <scope>NUCLEOTIDE SEQUENCE [LARGE SCALE GENOMIC DNA]</scope>
    <source>
        <strain evidence="2">cv. AG2017</strain>
        <tissue evidence="1">Leaf</tissue>
    </source>
</reference>
<comment type="caution">
    <text evidence="1">The sequence shown here is derived from an EMBL/GenBank/DDBJ whole genome shotgun (WGS) entry which is preliminary data.</text>
</comment>
<name>A0A2I0KYQ6_PUNGR</name>
<evidence type="ECO:0000313" key="1">
    <source>
        <dbReference type="EMBL" id="PKI72976.1"/>
    </source>
</evidence>
<protein>
    <submittedName>
        <fullName evidence="1">Uncharacterized protein</fullName>
    </submittedName>
</protein>
<dbReference type="Proteomes" id="UP000233551">
    <property type="component" value="Unassembled WGS sequence"/>
</dbReference>
<proteinExistence type="predicted"/>